<dbReference type="InterPro" id="IPR039793">
    <property type="entry name" value="UROS/Hem4"/>
</dbReference>
<name>A0A0B6WU53_9BACT</name>
<proteinExistence type="predicted"/>
<dbReference type="Proteomes" id="UP000031518">
    <property type="component" value="Unassembled WGS sequence"/>
</dbReference>
<gene>
    <name evidence="2" type="ORF">PYK22_00209</name>
</gene>
<evidence type="ECO:0000259" key="1">
    <source>
        <dbReference type="Pfam" id="PF02602"/>
    </source>
</evidence>
<accession>A0A0B6WU53</accession>
<protein>
    <submittedName>
        <fullName evidence="2">Uroporphyrinogen-III synthase</fullName>
    </submittedName>
</protein>
<dbReference type="SUPFAM" id="SSF69618">
    <property type="entry name" value="HemD-like"/>
    <property type="match status" value="1"/>
</dbReference>
<evidence type="ECO:0000313" key="2">
    <source>
        <dbReference type="EMBL" id="CDM64217.1"/>
    </source>
</evidence>
<dbReference type="AlphaFoldDB" id="A0A0B6WU53"/>
<sequence>MEARRDDLARTADAPSSPLAGRTIIVTRAEAQAREFASALESHGARVIHCPMIEIVPPESYDLLDEAIDNLYGYDWLIFTSVNGVEYFLRRFRELGHDTSELDELRVCAIGEATASSLREAGVRVDLIPNRFTAEGVFAAIETAVGGRDHLRGMVFLLPRAAVARDYLPRALEEAGARADVVPAYRTVRPQSTDRARIEALLIGGSVDCITFTSSSTVTNFAQLFDTTDLSKLLEGVAVACIGEITARTAAEYGLQTHIQPEEYTTAALVRAIVAYFERQR</sequence>
<keyword evidence="3" id="KW-1185">Reference proteome</keyword>
<dbReference type="PANTHER" id="PTHR40082:SF1">
    <property type="entry name" value="BLR5956 PROTEIN"/>
    <property type="match status" value="1"/>
</dbReference>
<dbReference type="InterPro" id="IPR036108">
    <property type="entry name" value="4pyrrol_syn_uPrphyn_synt_sf"/>
</dbReference>
<dbReference type="GO" id="GO:0004852">
    <property type="term" value="F:uroporphyrinogen-III synthase activity"/>
    <property type="evidence" value="ECO:0007669"/>
    <property type="project" value="InterPro"/>
</dbReference>
<dbReference type="PANTHER" id="PTHR40082">
    <property type="entry name" value="BLR5956 PROTEIN"/>
    <property type="match status" value="1"/>
</dbReference>
<dbReference type="FunFam" id="3.40.50.10090:FF:000001">
    <property type="entry name" value="Bifunctional uroporphyrinogen-III C-methyltransferase/uroporphyrinogen-III synthase"/>
    <property type="match status" value="1"/>
</dbReference>
<dbReference type="Pfam" id="PF02602">
    <property type="entry name" value="HEM4"/>
    <property type="match status" value="1"/>
</dbReference>
<reference evidence="2 3" key="1">
    <citation type="submission" date="2013-12" db="EMBL/GenBank/DDBJ databases">
        <authorList>
            <person name="Stott M."/>
        </authorList>
    </citation>
    <scope>NUCLEOTIDE SEQUENCE [LARGE SCALE GENOMIC DNA]</scope>
    <source>
        <strain evidence="2 3">K22</strain>
    </source>
</reference>
<reference evidence="2 3" key="2">
    <citation type="submission" date="2015-01" db="EMBL/GenBank/DDBJ databases">
        <title>Complete genome sequence of Pyrinomonas methylaliphatogenes type strain K22T.</title>
        <authorList>
            <person name="Lee K.C.Y."/>
            <person name="Power J.F."/>
            <person name="Dunfield P.F."/>
            <person name="Morgan X.C."/>
            <person name="Huttenhower C."/>
            <person name="Stott M.B."/>
        </authorList>
    </citation>
    <scope>NUCLEOTIDE SEQUENCE [LARGE SCALE GENOMIC DNA]</scope>
    <source>
        <strain evidence="2 3">K22</strain>
    </source>
</reference>
<feature type="domain" description="Tetrapyrrole biosynthesis uroporphyrinogen III synthase" evidence="1">
    <location>
        <begin position="35"/>
        <end position="270"/>
    </location>
</feature>
<dbReference type="STRING" id="454194.PYK22_00209"/>
<dbReference type="Gene3D" id="3.40.50.10090">
    <property type="match status" value="2"/>
</dbReference>
<evidence type="ECO:0000313" key="3">
    <source>
        <dbReference type="Proteomes" id="UP000031518"/>
    </source>
</evidence>
<dbReference type="InterPro" id="IPR003754">
    <property type="entry name" value="4pyrrol_synth_uPrphyn_synth"/>
</dbReference>
<dbReference type="GO" id="GO:0006780">
    <property type="term" value="P:uroporphyrinogen III biosynthetic process"/>
    <property type="evidence" value="ECO:0007669"/>
    <property type="project" value="InterPro"/>
</dbReference>
<dbReference type="EMBL" id="CBXV010000001">
    <property type="protein sequence ID" value="CDM64217.1"/>
    <property type="molecule type" value="Genomic_DNA"/>
</dbReference>
<dbReference type="OrthoDB" id="9815856at2"/>
<dbReference type="RefSeq" id="WP_060635191.1">
    <property type="nucleotide sequence ID" value="NZ_CBXV010000001.1"/>
</dbReference>
<organism evidence="2 3">
    <name type="scientific">Pyrinomonas methylaliphatogenes</name>
    <dbReference type="NCBI Taxonomy" id="454194"/>
    <lineage>
        <taxon>Bacteria</taxon>
        <taxon>Pseudomonadati</taxon>
        <taxon>Acidobacteriota</taxon>
        <taxon>Blastocatellia</taxon>
        <taxon>Blastocatellales</taxon>
        <taxon>Pyrinomonadaceae</taxon>
        <taxon>Pyrinomonas</taxon>
    </lineage>
</organism>
<dbReference type="CDD" id="cd06578">
    <property type="entry name" value="HemD"/>
    <property type="match status" value="1"/>
</dbReference>